<keyword evidence="8" id="KW-1185">Reference proteome</keyword>
<dbReference type="Gene3D" id="3.30.40.10">
    <property type="entry name" value="Zinc/RING finger domain, C3HC4 (zinc finger)"/>
    <property type="match status" value="1"/>
</dbReference>
<dbReference type="PANTHER" id="PTHR47156:SF6">
    <property type="entry name" value="C2H2-TYPE DOMAIN-CONTAINING PROTEIN-RELATED"/>
    <property type="match status" value="1"/>
</dbReference>
<dbReference type="InterPro" id="IPR013083">
    <property type="entry name" value="Znf_RING/FYVE/PHD"/>
</dbReference>
<evidence type="ECO:0000256" key="4">
    <source>
        <dbReference type="PROSITE-ProRule" id="PRU00175"/>
    </source>
</evidence>
<evidence type="ECO:0000256" key="2">
    <source>
        <dbReference type="ARBA" id="ARBA00022771"/>
    </source>
</evidence>
<dbReference type="SMART" id="SM00184">
    <property type="entry name" value="RING"/>
    <property type="match status" value="1"/>
</dbReference>
<keyword evidence="1" id="KW-0479">Metal-binding</keyword>
<protein>
    <recommendedName>
        <fullName evidence="6">RING-type domain-containing protein</fullName>
    </recommendedName>
</protein>
<dbReference type="eggNOG" id="KOG4185">
    <property type="taxonomic scope" value="Eukaryota"/>
</dbReference>
<dbReference type="OrthoDB" id="5876680at2759"/>
<feature type="coiled-coil region" evidence="5">
    <location>
        <begin position="69"/>
        <end position="103"/>
    </location>
</feature>
<evidence type="ECO:0000256" key="5">
    <source>
        <dbReference type="SAM" id="Coils"/>
    </source>
</evidence>
<evidence type="ECO:0000256" key="3">
    <source>
        <dbReference type="ARBA" id="ARBA00022833"/>
    </source>
</evidence>
<keyword evidence="3" id="KW-0862">Zinc</keyword>
<dbReference type="HOGENOM" id="CLU_093265_0_0_1"/>
<dbReference type="PROSITE" id="PS50089">
    <property type="entry name" value="ZF_RING_2"/>
    <property type="match status" value="1"/>
</dbReference>
<keyword evidence="2 4" id="KW-0863">Zinc-finger</keyword>
<dbReference type="InterPro" id="IPR001841">
    <property type="entry name" value="Znf_RING"/>
</dbReference>
<proteinExistence type="predicted"/>
<dbReference type="Proteomes" id="UP000008068">
    <property type="component" value="Unassembled WGS sequence"/>
</dbReference>
<evidence type="ECO:0000313" key="8">
    <source>
        <dbReference type="Proteomes" id="UP000008068"/>
    </source>
</evidence>
<dbReference type="GO" id="GO:0008270">
    <property type="term" value="F:zinc ion binding"/>
    <property type="evidence" value="ECO:0007669"/>
    <property type="project" value="UniProtKB-KW"/>
</dbReference>
<dbReference type="STRING" id="135651.G0MUK6"/>
<evidence type="ECO:0000313" key="7">
    <source>
        <dbReference type="EMBL" id="EGT44172.1"/>
    </source>
</evidence>
<dbReference type="AlphaFoldDB" id="G0MUK6"/>
<feature type="domain" description="RING-type" evidence="6">
    <location>
        <begin position="202"/>
        <end position="246"/>
    </location>
</feature>
<dbReference type="EMBL" id="GL379812">
    <property type="protein sequence ID" value="EGT44172.1"/>
    <property type="molecule type" value="Genomic_DNA"/>
</dbReference>
<dbReference type="InterPro" id="IPR027370">
    <property type="entry name" value="Znf-RING_euk"/>
</dbReference>
<gene>
    <name evidence="7" type="ORF">CAEBREN_02537</name>
</gene>
<name>G0MUK6_CAEBE</name>
<evidence type="ECO:0000259" key="6">
    <source>
        <dbReference type="PROSITE" id="PS50089"/>
    </source>
</evidence>
<dbReference type="InParanoid" id="G0MUK6"/>
<accession>G0MUK6</accession>
<evidence type="ECO:0000256" key="1">
    <source>
        <dbReference type="ARBA" id="ARBA00022723"/>
    </source>
</evidence>
<organism evidence="8">
    <name type="scientific">Caenorhabditis brenneri</name>
    <name type="common">Nematode worm</name>
    <dbReference type="NCBI Taxonomy" id="135651"/>
    <lineage>
        <taxon>Eukaryota</taxon>
        <taxon>Metazoa</taxon>
        <taxon>Ecdysozoa</taxon>
        <taxon>Nematoda</taxon>
        <taxon>Chromadorea</taxon>
        <taxon>Rhabditida</taxon>
        <taxon>Rhabditina</taxon>
        <taxon>Rhabditomorpha</taxon>
        <taxon>Rhabditoidea</taxon>
        <taxon>Rhabditidae</taxon>
        <taxon>Peloderinae</taxon>
        <taxon>Caenorhabditis</taxon>
    </lineage>
</organism>
<sequence length="270" mass="31234">MSSTTTNTVQQRETTVMAAEGKKLSFKRLFSRIFSKKQKSSTDNDLKVFQLEAQLAKSEADRQAQTAVSESLVAENQRIQKALEMAEIKLQEAMSSFENEREEYLKIIEKHKYDQREIVHGLNCDKNELIRKLQTAHQITTDLKLDAQAEQEHIQKVLKIEAQLCKDQKDFEEIRKKSQAAMRKQLKKESEKSGELFSWQSCEICLEPFGEEKERTPRIFGCGHTFCLECSKKLVEEDYVKCPLDRIGTQFKGNIEKVLPKNFSVLNMCI</sequence>
<keyword evidence="5" id="KW-0175">Coiled coil</keyword>
<reference evidence="8" key="1">
    <citation type="submission" date="2011-07" db="EMBL/GenBank/DDBJ databases">
        <authorList>
            <consortium name="Caenorhabditis brenneri Sequencing and Analysis Consortium"/>
            <person name="Wilson R.K."/>
        </authorList>
    </citation>
    <scope>NUCLEOTIDE SEQUENCE [LARGE SCALE GENOMIC DNA]</scope>
    <source>
        <strain evidence="8">PB2801</strain>
    </source>
</reference>
<dbReference type="SUPFAM" id="SSF57850">
    <property type="entry name" value="RING/U-box"/>
    <property type="match status" value="1"/>
</dbReference>
<dbReference type="InterPro" id="IPR052667">
    <property type="entry name" value="E3_ubiquitin-ligase_RING"/>
</dbReference>
<dbReference type="Pfam" id="PF13445">
    <property type="entry name" value="zf-RING_UBOX"/>
    <property type="match status" value="1"/>
</dbReference>
<dbReference type="PANTHER" id="PTHR47156">
    <property type="entry name" value="PROTEIN CBG20824"/>
    <property type="match status" value="1"/>
</dbReference>